<evidence type="ECO:0000313" key="3">
    <source>
        <dbReference type="Proteomes" id="UP000002287"/>
    </source>
</evidence>
<sequence>MATSGFLREAAFFCSVARDKQREPEEELEDAPHPAGPKRSDRTNEEKQGGKIAGATVVHESTSGKDQRIRQDEKKAAQDKRKGAEPARHGG</sequence>
<dbReference type="Proteomes" id="UP000002287">
    <property type="component" value="Plasmid pBVIE02"/>
</dbReference>
<proteinExistence type="predicted"/>
<feature type="compositionally biased region" description="Basic and acidic residues" evidence="1">
    <location>
        <begin position="62"/>
        <end position="91"/>
    </location>
</feature>
<dbReference type="KEGG" id="bvi:Bcep1808_7084"/>
<keyword evidence="2" id="KW-0614">Plasmid</keyword>
<reference evidence="2 3" key="1">
    <citation type="submission" date="2007-03" db="EMBL/GenBank/DDBJ databases">
        <title>Complete sequence of plasmid pBVIE02 of Burkholderia vietnamiensis G4.</title>
        <authorList>
            <consortium name="US DOE Joint Genome Institute"/>
            <person name="Copeland A."/>
            <person name="Lucas S."/>
            <person name="Lapidus A."/>
            <person name="Barry K."/>
            <person name="Detter J.C."/>
            <person name="Glavina del Rio T."/>
            <person name="Hammon N."/>
            <person name="Israni S."/>
            <person name="Dalin E."/>
            <person name="Tice H."/>
            <person name="Pitluck S."/>
            <person name="Chain P."/>
            <person name="Malfatti S."/>
            <person name="Shin M."/>
            <person name="Vergez L."/>
            <person name="Schmutz J."/>
            <person name="Larimer F."/>
            <person name="Land M."/>
            <person name="Hauser L."/>
            <person name="Kyrpides N."/>
            <person name="Tiedje J."/>
            <person name="Richardson P."/>
        </authorList>
    </citation>
    <scope>NUCLEOTIDE SEQUENCE [LARGE SCALE GENOMIC DNA]</scope>
    <source>
        <strain evidence="3">G4 / LMG 22486</strain>
        <plasmid evidence="2 3">pBVIE02</plasmid>
    </source>
</reference>
<dbReference type="AlphaFoldDB" id="A4JUL4"/>
<organism evidence="2 3">
    <name type="scientific">Burkholderia vietnamiensis (strain G4 / LMG 22486)</name>
    <name type="common">Burkholderia cepacia (strain R1808)</name>
    <dbReference type="NCBI Taxonomy" id="269482"/>
    <lineage>
        <taxon>Bacteria</taxon>
        <taxon>Pseudomonadati</taxon>
        <taxon>Pseudomonadota</taxon>
        <taxon>Betaproteobacteria</taxon>
        <taxon>Burkholderiales</taxon>
        <taxon>Burkholderiaceae</taxon>
        <taxon>Burkholderia</taxon>
        <taxon>Burkholderia cepacia complex</taxon>
    </lineage>
</organism>
<evidence type="ECO:0000256" key="1">
    <source>
        <dbReference type="SAM" id="MobiDB-lite"/>
    </source>
</evidence>
<dbReference type="EMBL" id="CP000618">
    <property type="protein sequence ID" value="ABO59967.1"/>
    <property type="molecule type" value="Genomic_DNA"/>
</dbReference>
<dbReference type="HOGENOM" id="CLU_2421365_0_0_4"/>
<geneLocation type="plasmid" evidence="2 3">
    <name>pBVIE02</name>
</geneLocation>
<feature type="compositionally biased region" description="Basic and acidic residues" evidence="1">
    <location>
        <begin position="38"/>
        <end position="49"/>
    </location>
</feature>
<feature type="region of interest" description="Disordered" evidence="1">
    <location>
        <begin position="1"/>
        <end position="91"/>
    </location>
</feature>
<protein>
    <submittedName>
        <fullName evidence="2">Uncharacterized protein</fullName>
    </submittedName>
</protein>
<name>A4JUL4_BURVG</name>
<accession>A4JUL4</accession>
<evidence type="ECO:0000313" key="2">
    <source>
        <dbReference type="EMBL" id="ABO59967.1"/>
    </source>
</evidence>
<gene>
    <name evidence="2" type="ordered locus">Bcep1808_7084</name>
</gene>